<dbReference type="EMBL" id="MPOJ01000018">
    <property type="protein sequence ID" value="OOH71267.1"/>
    <property type="molecule type" value="Genomic_DNA"/>
</dbReference>
<accession>A0A1V3STG9</accession>
<organism evidence="1 2">
    <name type="scientific">Leptospirillum ferriphilum</name>
    <dbReference type="NCBI Taxonomy" id="178606"/>
    <lineage>
        <taxon>Bacteria</taxon>
        <taxon>Pseudomonadati</taxon>
        <taxon>Nitrospirota</taxon>
        <taxon>Nitrospiria</taxon>
        <taxon>Nitrospirales</taxon>
        <taxon>Nitrospiraceae</taxon>
        <taxon>Leptospirillum</taxon>
    </lineage>
</organism>
<proteinExistence type="predicted"/>
<comment type="caution">
    <text evidence="1">The sequence shown here is derived from an EMBL/GenBank/DDBJ whole genome shotgun (WGS) entry which is preliminary data.</text>
</comment>
<reference evidence="1 2" key="1">
    <citation type="submission" date="2016-11" db="EMBL/GenBank/DDBJ databases">
        <title>Comparative genomics of co-occurring bacteria in distinct bioleaching systems unravels niche-specific adaptation.</title>
        <authorList>
            <person name="Zhang X."/>
            <person name="Liu X."/>
            <person name="Yin H."/>
        </authorList>
    </citation>
    <scope>NUCLEOTIDE SEQUENCE [LARGE SCALE GENOMIC DNA]</scope>
    <source>
        <strain evidence="1 2">DX</strain>
    </source>
</reference>
<evidence type="ECO:0000313" key="1">
    <source>
        <dbReference type="EMBL" id="OOH71267.1"/>
    </source>
</evidence>
<protein>
    <submittedName>
        <fullName evidence="1">Uncharacterized protein</fullName>
    </submittedName>
</protein>
<sequence>MYQQGQVSILSQSLIEYRTHSTQDELQRIYDFKNIENHGLFFEKLKRTYLDRRKSRVFEKFKKLSSRWLREAGTKIAWFSGGKNISEVLISRALKNDWSDIRNWEYPIRFLLPTSIWPTPFGKLPTKPLTLPPHINREWAENYLAF</sequence>
<gene>
    <name evidence="1" type="ORF">BOX24_09570</name>
</gene>
<evidence type="ECO:0000313" key="2">
    <source>
        <dbReference type="Proteomes" id="UP000188586"/>
    </source>
</evidence>
<dbReference type="AlphaFoldDB" id="A0A1V3STG9"/>
<name>A0A1V3STG9_9BACT</name>
<dbReference type="Proteomes" id="UP000188586">
    <property type="component" value="Unassembled WGS sequence"/>
</dbReference>